<keyword evidence="3" id="KW-1185">Reference proteome</keyword>
<name>A0A0S4KIA3_BODSA</name>
<organism evidence="2 3">
    <name type="scientific">Bodo saltans</name>
    <name type="common">Flagellated protozoan</name>
    <dbReference type="NCBI Taxonomy" id="75058"/>
    <lineage>
        <taxon>Eukaryota</taxon>
        <taxon>Discoba</taxon>
        <taxon>Euglenozoa</taxon>
        <taxon>Kinetoplastea</taxon>
        <taxon>Metakinetoplastina</taxon>
        <taxon>Eubodonida</taxon>
        <taxon>Bodonidae</taxon>
        <taxon>Bodo</taxon>
    </lineage>
</organism>
<evidence type="ECO:0000313" key="3">
    <source>
        <dbReference type="Proteomes" id="UP000051952"/>
    </source>
</evidence>
<feature type="transmembrane region" description="Helical" evidence="1">
    <location>
        <begin position="311"/>
        <end position="328"/>
    </location>
</feature>
<feature type="transmembrane region" description="Helical" evidence="1">
    <location>
        <begin position="183"/>
        <end position="204"/>
    </location>
</feature>
<dbReference type="Proteomes" id="UP000051952">
    <property type="component" value="Unassembled WGS sequence"/>
</dbReference>
<accession>A0A0S4KIA3</accession>
<reference evidence="3" key="1">
    <citation type="submission" date="2015-09" db="EMBL/GenBank/DDBJ databases">
        <authorList>
            <consortium name="Pathogen Informatics"/>
        </authorList>
    </citation>
    <scope>NUCLEOTIDE SEQUENCE [LARGE SCALE GENOMIC DNA]</scope>
    <source>
        <strain evidence="3">Lake Konstanz</strain>
    </source>
</reference>
<dbReference type="OMA" id="HEAWENE"/>
<keyword evidence="1" id="KW-1133">Transmembrane helix</keyword>
<sequence>MLRLCHTFFETYSDCFFVSQIETQQITIMSGAARAAQLHYWSLTRKRIGTRFLGLDHAGNVLLYPSYRSTWFGGWVPVTMSFQTNRPQTMLMEDGYPMHHKSSLKLQQTVQARQQEREKLRMQRIEAKIKRGMQQSQSSSAAGGSLGQEDVVEEEDDIAFIQRVARDCSEPTFVKRFLRVNRLLTKAYMTVYYSLWAFGVYVAFRCYKSFKAWLNPPARNGLENLEQKLMYYPNCIRDLLDEYLLSTAPVQYVLEALNDNLFAPAKDALSPQLARFRIGWASHHERERQRQADHEAWENEMEVRTSQRRVWWERSMISLLLAIIFICFL</sequence>
<proteinExistence type="predicted"/>
<dbReference type="EMBL" id="CYKH01002148">
    <property type="protein sequence ID" value="CUI15419.1"/>
    <property type="molecule type" value="Genomic_DNA"/>
</dbReference>
<protein>
    <submittedName>
        <fullName evidence="2">Transmembrane protein, putative</fullName>
    </submittedName>
</protein>
<evidence type="ECO:0000313" key="2">
    <source>
        <dbReference type="EMBL" id="CUI15419.1"/>
    </source>
</evidence>
<gene>
    <name evidence="2" type="ORF">BSAL_42280</name>
</gene>
<keyword evidence="1" id="KW-0472">Membrane</keyword>
<dbReference type="VEuPathDB" id="TriTrypDB:BSAL_42280"/>
<dbReference type="OrthoDB" id="248646at2759"/>
<keyword evidence="1 2" id="KW-0812">Transmembrane</keyword>
<evidence type="ECO:0000256" key="1">
    <source>
        <dbReference type="SAM" id="Phobius"/>
    </source>
</evidence>
<dbReference type="AlphaFoldDB" id="A0A0S4KIA3"/>